<keyword evidence="2" id="KW-1185">Reference proteome</keyword>
<reference evidence="1 2" key="1">
    <citation type="submission" date="2024-10" db="EMBL/GenBank/DDBJ databases">
        <title>The Natural Products Discovery Center: Release of the First 8490 Sequenced Strains for Exploring Actinobacteria Biosynthetic Diversity.</title>
        <authorList>
            <person name="Kalkreuter E."/>
            <person name="Kautsar S.A."/>
            <person name="Yang D."/>
            <person name="Bader C.D."/>
            <person name="Teijaro C.N."/>
            <person name="Fluegel L."/>
            <person name="Davis C.M."/>
            <person name="Simpson J.R."/>
            <person name="Lauterbach L."/>
            <person name="Steele A.D."/>
            <person name="Gui C."/>
            <person name="Meng S."/>
            <person name="Li G."/>
            <person name="Viehrig K."/>
            <person name="Ye F."/>
            <person name="Su P."/>
            <person name="Kiefer A.F."/>
            <person name="Nichols A."/>
            <person name="Cepeda A.J."/>
            <person name="Yan W."/>
            <person name="Fan B."/>
            <person name="Jiang Y."/>
            <person name="Adhikari A."/>
            <person name="Zheng C.-J."/>
            <person name="Schuster L."/>
            <person name="Cowan T.M."/>
            <person name="Smanski M.J."/>
            <person name="Chevrette M.G."/>
            <person name="De Carvalho L.P.S."/>
            <person name="Shen B."/>
        </authorList>
    </citation>
    <scope>NUCLEOTIDE SEQUENCE [LARGE SCALE GENOMIC DNA]</scope>
    <source>
        <strain evidence="1 2">NPDC004119</strain>
    </source>
</reference>
<sequence length="74" mass="8737">MMRALQDFPATEDVHLRFWLGEVAFDYRVAVAAAFNLVRDWQQKRWFAIEFVITSIEERLPAARLPNERLFLGP</sequence>
<proteinExistence type="predicted"/>
<evidence type="ECO:0000313" key="2">
    <source>
        <dbReference type="Proteomes" id="UP001601442"/>
    </source>
</evidence>
<dbReference type="RefSeq" id="WP_387398993.1">
    <property type="nucleotide sequence ID" value="NZ_JBIAMT010000005.1"/>
</dbReference>
<comment type="caution">
    <text evidence="1">The sequence shown here is derived from an EMBL/GenBank/DDBJ whole genome shotgun (WGS) entry which is preliminary data.</text>
</comment>
<protein>
    <submittedName>
        <fullName evidence="1">Uncharacterized protein</fullName>
    </submittedName>
</protein>
<name>A0ABW6PA31_9NOCA</name>
<evidence type="ECO:0000313" key="1">
    <source>
        <dbReference type="EMBL" id="MFF0500015.1"/>
    </source>
</evidence>
<accession>A0ABW6PA31</accession>
<dbReference type="Proteomes" id="UP001601442">
    <property type="component" value="Unassembled WGS sequence"/>
</dbReference>
<gene>
    <name evidence="1" type="ORF">ACFYU5_26680</name>
</gene>
<dbReference type="EMBL" id="JBIAMT010000005">
    <property type="protein sequence ID" value="MFF0500015.1"/>
    <property type="molecule type" value="Genomic_DNA"/>
</dbReference>
<organism evidence="1 2">
    <name type="scientific">Nocardia aobensis</name>
    <dbReference type="NCBI Taxonomy" id="257277"/>
    <lineage>
        <taxon>Bacteria</taxon>
        <taxon>Bacillati</taxon>
        <taxon>Actinomycetota</taxon>
        <taxon>Actinomycetes</taxon>
        <taxon>Mycobacteriales</taxon>
        <taxon>Nocardiaceae</taxon>
        <taxon>Nocardia</taxon>
    </lineage>
</organism>